<accession>A0A370HFR0</accession>
<gene>
    <name evidence="2" type="ORF">DFR68_102115</name>
</gene>
<evidence type="ECO:0000313" key="3">
    <source>
        <dbReference type="Proteomes" id="UP000255355"/>
    </source>
</evidence>
<evidence type="ECO:0000259" key="1">
    <source>
        <dbReference type="PROSITE" id="PS51462"/>
    </source>
</evidence>
<evidence type="ECO:0000313" key="2">
    <source>
        <dbReference type="EMBL" id="RDI53994.1"/>
    </source>
</evidence>
<organism evidence="2 3">
    <name type="scientific">Nocardia mexicana</name>
    <dbReference type="NCBI Taxonomy" id="279262"/>
    <lineage>
        <taxon>Bacteria</taxon>
        <taxon>Bacillati</taxon>
        <taxon>Actinomycetota</taxon>
        <taxon>Actinomycetes</taxon>
        <taxon>Mycobacteriales</taxon>
        <taxon>Nocardiaceae</taxon>
        <taxon>Nocardia</taxon>
    </lineage>
</organism>
<dbReference type="Proteomes" id="UP000255355">
    <property type="component" value="Unassembled WGS sequence"/>
</dbReference>
<dbReference type="RefSeq" id="WP_068016015.1">
    <property type="nucleotide sequence ID" value="NZ_QQAZ01000002.1"/>
</dbReference>
<feature type="domain" description="Nudix hydrolase" evidence="1">
    <location>
        <begin position="6"/>
        <end position="140"/>
    </location>
</feature>
<dbReference type="InterPro" id="IPR000086">
    <property type="entry name" value="NUDIX_hydrolase_dom"/>
</dbReference>
<dbReference type="AlphaFoldDB" id="A0A370HFR0"/>
<dbReference type="STRING" id="1210089.GCA_001613165_01678"/>
<name>A0A370HFR0_9NOCA</name>
<dbReference type="Gene3D" id="3.90.79.10">
    <property type="entry name" value="Nucleoside Triphosphate Pyrophosphohydrolase"/>
    <property type="match status" value="1"/>
</dbReference>
<dbReference type="OrthoDB" id="4545744at2"/>
<comment type="caution">
    <text evidence="2">The sequence shown here is derived from an EMBL/GenBank/DDBJ whole genome shotgun (WGS) entry which is preliminary data.</text>
</comment>
<keyword evidence="3" id="KW-1185">Reference proteome</keyword>
<protein>
    <submittedName>
        <fullName evidence="2">NUDIX domain-containing protein</fullName>
    </submittedName>
</protein>
<reference evidence="2 3" key="1">
    <citation type="submission" date="2018-07" db="EMBL/GenBank/DDBJ databases">
        <title>Genomic Encyclopedia of Type Strains, Phase IV (KMG-IV): sequencing the most valuable type-strain genomes for metagenomic binning, comparative biology and taxonomic classification.</title>
        <authorList>
            <person name="Goeker M."/>
        </authorList>
    </citation>
    <scope>NUCLEOTIDE SEQUENCE [LARGE SCALE GENOMIC DNA]</scope>
    <source>
        <strain evidence="2 3">DSM 44952</strain>
    </source>
</reference>
<dbReference type="Pfam" id="PF00293">
    <property type="entry name" value="NUDIX"/>
    <property type="match status" value="1"/>
</dbReference>
<dbReference type="PROSITE" id="PS51462">
    <property type="entry name" value="NUDIX"/>
    <property type="match status" value="1"/>
</dbReference>
<proteinExistence type="predicted"/>
<sequence>MSDATHFQYCQKLVVIDPAVNSVLLARRKGEADYDGVYSLIGGKMETTDGSILDAIRREKEEEIGKAARISIAEDVSYNVLFKKKDGNSMILPHFYAEYEGGEIELNDEYADYAWVPVDQLEAFKPKIDTIPAAVRWAAEIGAVVKRSRGLTPL</sequence>
<dbReference type="InterPro" id="IPR015797">
    <property type="entry name" value="NUDIX_hydrolase-like_dom_sf"/>
</dbReference>
<dbReference type="SUPFAM" id="SSF55811">
    <property type="entry name" value="Nudix"/>
    <property type="match status" value="1"/>
</dbReference>
<dbReference type="EMBL" id="QQAZ01000002">
    <property type="protein sequence ID" value="RDI53994.1"/>
    <property type="molecule type" value="Genomic_DNA"/>
</dbReference>